<evidence type="ECO:0000313" key="1">
    <source>
        <dbReference type="EMBL" id="CAG8471558.1"/>
    </source>
</evidence>
<accession>A0ACA9KG84</accession>
<sequence length="388" mass="45682">MGKTTIGRLLASNLNYQFIDSGIFYQYLVSKIASQDKQELLSLLQQENIKHIFQLNESVFSENYIKNSSRARYIISGRDSATNIIPDAELKILLIADFETRIQKRINQLKSDNHNTIQLDIIKQDTLSIEFIKEIIKLLTIFIIDTTYLSIEEVIDKILLKTSNMISHNFEKLLAKSLNEIGLVTNIIAYNPEAEEYSIDNIKMRGFKAKKCIKNLKPNSKIIVVFGSIAVEKTTFLNKLKIFFENEGLNVYLPEKMSLRIRKDLEYFYQDTQRYGFMFQDLLIDAYQKENEIIKKDEYDIYLIDRTARDTKIFSKILIDDKLKLDYFKKKLKREEKIDAKYNFFIKCLLKYLKTLCEGYEKNASKLYPKHIVFNTDEAKIEEYNTFF</sequence>
<reference evidence="1" key="1">
    <citation type="submission" date="2021-06" db="EMBL/GenBank/DDBJ databases">
        <authorList>
            <person name="Kallberg Y."/>
            <person name="Tangrot J."/>
            <person name="Rosling A."/>
        </authorList>
    </citation>
    <scope>NUCLEOTIDE SEQUENCE</scope>
    <source>
        <strain evidence="1">MA461A</strain>
    </source>
</reference>
<organism evidence="1 2">
    <name type="scientific">Racocetra persica</name>
    <dbReference type="NCBI Taxonomy" id="160502"/>
    <lineage>
        <taxon>Eukaryota</taxon>
        <taxon>Fungi</taxon>
        <taxon>Fungi incertae sedis</taxon>
        <taxon>Mucoromycota</taxon>
        <taxon>Glomeromycotina</taxon>
        <taxon>Glomeromycetes</taxon>
        <taxon>Diversisporales</taxon>
        <taxon>Gigasporaceae</taxon>
        <taxon>Racocetra</taxon>
    </lineage>
</organism>
<keyword evidence="2" id="KW-1185">Reference proteome</keyword>
<name>A0ACA9KG84_9GLOM</name>
<gene>
    <name evidence="1" type="ORF">RPERSI_LOCUS605</name>
</gene>
<dbReference type="EMBL" id="CAJVQC010000465">
    <property type="protein sequence ID" value="CAG8471558.1"/>
    <property type="molecule type" value="Genomic_DNA"/>
</dbReference>
<comment type="caution">
    <text evidence="1">The sequence shown here is derived from an EMBL/GenBank/DDBJ whole genome shotgun (WGS) entry which is preliminary data.</text>
</comment>
<evidence type="ECO:0000313" key="2">
    <source>
        <dbReference type="Proteomes" id="UP000789920"/>
    </source>
</evidence>
<dbReference type="Proteomes" id="UP000789920">
    <property type="component" value="Unassembled WGS sequence"/>
</dbReference>
<protein>
    <submittedName>
        <fullName evidence="1">9170_t:CDS:1</fullName>
    </submittedName>
</protein>
<proteinExistence type="predicted"/>